<gene>
    <name evidence="1" type="ORF">CIT37_12925</name>
</gene>
<protein>
    <recommendedName>
        <fullName evidence="3">PilZ domain-containing protein</fullName>
    </recommendedName>
</protein>
<reference evidence="1 2" key="1">
    <citation type="journal article" date="2014" name="Int. J. Syst. Evol. Microbiol.">
        <title>Bradyrhizobium ottawaense sp. nov., a symbiotic nitrogen fixing bacterium from root nodules of soybeans in Canada.</title>
        <authorList>
            <person name="Yu X."/>
            <person name="Cloutier S."/>
            <person name="Tambong J.T."/>
            <person name="Bromfield E.S."/>
        </authorList>
    </citation>
    <scope>NUCLEOTIDE SEQUENCE [LARGE SCALE GENOMIC DNA]</scope>
    <source>
        <strain evidence="1 2">OO99</strain>
    </source>
</reference>
<proteinExistence type="predicted"/>
<evidence type="ECO:0000313" key="1">
    <source>
        <dbReference type="EMBL" id="AWL93009.1"/>
    </source>
</evidence>
<evidence type="ECO:0008006" key="3">
    <source>
        <dbReference type="Google" id="ProtNLM"/>
    </source>
</evidence>
<organism evidence="1 2">
    <name type="scientific">Bradyrhizobium ottawaense</name>
    <dbReference type="NCBI Taxonomy" id="931866"/>
    <lineage>
        <taxon>Bacteria</taxon>
        <taxon>Pseudomonadati</taxon>
        <taxon>Pseudomonadota</taxon>
        <taxon>Alphaproteobacteria</taxon>
        <taxon>Hyphomicrobiales</taxon>
        <taxon>Nitrobacteraceae</taxon>
        <taxon>Bradyrhizobium</taxon>
    </lineage>
</organism>
<dbReference type="AlphaFoldDB" id="A0A2U8P5K9"/>
<name>A0A2U8P5K9_9BRAD</name>
<reference evidence="1 2" key="2">
    <citation type="journal article" date="2017" name="Syst. Appl. Microbiol.">
        <title>Soybeans inoculated with root zone soils of Canadian native legumes harbour diverse and novel Bradyrhizobium spp. that possess agricultural potential.</title>
        <authorList>
            <person name="Bromfield E.S.P."/>
            <person name="Cloutier S."/>
            <person name="Tambong J.T."/>
            <person name="Tran Thi T.V."/>
        </authorList>
    </citation>
    <scope>NUCLEOTIDE SEQUENCE [LARGE SCALE GENOMIC DNA]</scope>
    <source>
        <strain evidence="1 2">OO99</strain>
    </source>
</reference>
<evidence type="ECO:0000313" key="2">
    <source>
        <dbReference type="Proteomes" id="UP000215703"/>
    </source>
</evidence>
<accession>A0A2U8P5K9</accession>
<dbReference type="GeneID" id="92963536"/>
<sequence length="100" mass="11157">MPKDKEQEGRRVTFEHSLPVQLMGIDGTWRRSCKLKDVSDAGATLQIETSIEGLSLIEFFLVLSSTGLAYRRCQLDGVNGDELKVSFIRQKNKKAPKASS</sequence>
<dbReference type="EMBL" id="CP029425">
    <property type="protein sequence ID" value="AWL93009.1"/>
    <property type="molecule type" value="Genomic_DNA"/>
</dbReference>
<dbReference type="RefSeq" id="WP_095425368.1">
    <property type="nucleotide sequence ID" value="NZ_CP029425.2"/>
</dbReference>
<dbReference type="KEGG" id="bot:CIT37_12925"/>
<dbReference type="Proteomes" id="UP000215703">
    <property type="component" value="Chromosome"/>
</dbReference>